<comment type="subcellular location">
    <subcellularLocation>
        <location evidence="2 13">Cell membrane</location>
        <topology evidence="2 13">Multi-pass membrane protein</topology>
    </subcellularLocation>
</comment>
<keyword evidence="11 13" id="KW-0472">Membrane</keyword>
<dbReference type="EMBL" id="QQBB01000007">
    <property type="protein sequence ID" value="RDI57121.1"/>
    <property type="molecule type" value="Genomic_DNA"/>
</dbReference>
<organism evidence="14 15">
    <name type="scientific">Microvirga subterranea</name>
    <dbReference type="NCBI Taxonomy" id="186651"/>
    <lineage>
        <taxon>Bacteria</taxon>
        <taxon>Pseudomonadati</taxon>
        <taxon>Pseudomonadota</taxon>
        <taxon>Alphaproteobacteria</taxon>
        <taxon>Hyphomicrobiales</taxon>
        <taxon>Methylobacteriaceae</taxon>
        <taxon>Microvirga</taxon>
    </lineage>
</organism>
<dbReference type="InterPro" id="IPR011541">
    <property type="entry name" value="Ni/Co_transpt_high_affinity"/>
</dbReference>
<evidence type="ECO:0000313" key="15">
    <source>
        <dbReference type="Proteomes" id="UP000254925"/>
    </source>
</evidence>
<feature type="transmembrane region" description="Helical" evidence="13">
    <location>
        <begin position="137"/>
        <end position="162"/>
    </location>
</feature>
<evidence type="ECO:0000256" key="5">
    <source>
        <dbReference type="ARBA" id="ARBA00022475"/>
    </source>
</evidence>
<accession>A0A370HH28</accession>
<dbReference type="GO" id="GO:0032025">
    <property type="term" value="P:response to cobalt ion"/>
    <property type="evidence" value="ECO:0007669"/>
    <property type="project" value="TreeGrafter"/>
</dbReference>
<feature type="transmembrane region" description="Helical" evidence="13">
    <location>
        <begin position="96"/>
        <end position="116"/>
    </location>
</feature>
<dbReference type="PANTHER" id="PTHR40659:SF1">
    <property type="entry name" value="NICKEL_COBALT EFFLUX SYSTEM RCNA"/>
    <property type="match status" value="1"/>
</dbReference>
<dbReference type="Pfam" id="PF03824">
    <property type="entry name" value="NicO"/>
    <property type="match status" value="2"/>
</dbReference>
<name>A0A370HH28_9HYPH</name>
<feature type="transmembrane region" description="Helical" evidence="13">
    <location>
        <begin position="22"/>
        <end position="44"/>
    </location>
</feature>
<dbReference type="GO" id="GO:0005886">
    <property type="term" value="C:plasma membrane"/>
    <property type="evidence" value="ECO:0007669"/>
    <property type="project" value="UniProtKB-SubCell"/>
</dbReference>
<keyword evidence="9" id="KW-0406">Ion transport</keyword>
<feature type="transmembrane region" description="Helical" evidence="13">
    <location>
        <begin position="174"/>
        <end position="193"/>
    </location>
</feature>
<comment type="function">
    <text evidence="1">Efflux system for nickel and cobalt.</text>
</comment>
<evidence type="ECO:0000256" key="6">
    <source>
        <dbReference type="ARBA" id="ARBA00022596"/>
    </source>
</evidence>
<dbReference type="Proteomes" id="UP000254925">
    <property type="component" value="Unassembled WGS sequence"/>
</dbReference>
<evidence type="ECO:0000256" key="10">
    <source>
        <dbReference type="ARBA" id="ARBA00023112"/>
    </source>
</evidence>
<keyword evidence="10" id="KW-0921">Nickel transport</keyword>
<gene>
    <name evidence="14" type="ORF">DES45_10736</name>
</gene>
<evidence type="ECO:0000256" key="13">
    <source>
        <dbReference type="RuleBase" id="RU362101"/>
    </source>
</evidence>
<dbReference type="InterPro" id="IPR051224">
    <property type="entry name" value="NiCoT_RcnA"/>
</dbReference>
<dbReference type="GO" id="GO:0015099">
    <property type="term" value="F:nickel cation transmembrane transporter activity"/>
    <property type="evidence" value="ECO:0007669"/>
    <property type="project" value="UniProtKB-UniRule"/>
</dbReference>
<feature type="transmembrane region" description="Helical" evidence="13">
    <location>
        <begin position="266"/>
        <end position="294"/>
    </location>
</feature>
<evidence type="ECO:0000256" key="11">
    <source>
        <dbReference type="ARBA" id="ARBA00023136"/>
    </source>
</evidence>
<dbReference type="AlphaFoldDB" id="A0A370HH28"/>
<dbReference type="GO" id="GO:0006824">
    <property type="term" value="P:cobalt ion transport"/>
    <property type="evidence" value="ECO:0007669"/>
    <property type="project" value="UniProtKB-KW"/>
</dbReference>
<dbReference type="OrthoDB" id="9812956at2"/>
<dbReference type="RefSeq" id="WP_114771361.1">
    <property type="nucleotide sequence ID" value="NZ_QQBB01000007.1"/>
</dbReference>
<reference evidence="14 15" key="1">
    <citation type="submission" date="2018-07" db="EMBL/GenBank/DDBJ databases">
        <title>Genomic Encyclopedia of Type Strains, Phase IV (KMG-IV): sequencing the most valuable type-strain genomes for metagenomic binning, comparative biology and taxonomic classification.</title>
        <authorList>
            <person name="Goeker M."/>
        </authorList>
    </citation>
    <scope>NUCLEOTIDE SEQUENCE [LARGE SCALE GENOMIC DNA]</scope>
    <source>
        <strain evidence="14 15">DSM 14364</strain>
    </source>
</reference>
<evidence type="ECO:0000256" key="1">
    <source>
        <dbReference type="ARBA" id="ARBA00002510"/>
    </source>
</evidence>
<evidence type="ECO:0000256" key="3">
    <source>
        <dbReference type="ARBA" id="ARBA00022426"/>
    </source>
</evidence>
<keyword evidence="8 13" id="KW-1133">Transmembrane helix</keyword>
<evidence type="ECO:0000256" key="2">
    <source>
        <dbReference type="ARBA" id="ARBA00004651"/>
    </source>
</evidence>
<keyword evidence="7 13" id="KW-0812">Transmembrane</keyword>
<comment type="similarity">
    <text evidence="13">Belongs to the NiCoT transporter (TC 2.A.52) family.</text>
</comment>
<dbReference type="GO" id="GO:0046583">
    <property type="term" value="F:monoatomic cation efflux transmembrane transporter activity"/>
    <property type="evidence" value="ECO:0007669"/>
    <property type="project" value="TreeGrafter"/>
</dbReference>
<comment type="caution">
    <text evidence="14">The sequence shown here is derived from an EMBL/GenBank/DDBJ whole genome shotgun (WGS) entry which is preliminary data.</text>
</comment>
<keyword evidence="4 13" id="KW-0813">Transport</keyword>
<keyword evidence="3" id="KW-0171">Cobalt transport</keyword>
<evidence type="ECO:0000256" key="12">
    <source>
        <dbReference type="ARBA" id="ARBA00023285"/>
    </source>
</evidence>
<keyword evidence="6" id="KW-0533">Nickel</keyword>
<feature type="transmembrane region" description="Helical" evidence="13">
    <location>
        <begin position="239"/>
        <end position="260"/>
    </location>
</feature>
<proteinExistence type="inferred from homology"/>
<keyword evidence="12" id="KW-0170">Cobalt</keyword>
<evidence type="ECO:0000256" key="4">
    <source>
        <dbReference type="ARBA" id="ARBA00022448"/>
    </source>
</evidence>
<evidence type="ECO:0000256" key="9">
    <source>
        <dbReference type="ARBA" id="ARBA00023065"/>
    </source>
</evidence>
<sequence length="342" mass="34471">MSVTAEPLSLATPGKSRFWSRLALAGAAVAVVAGVAALLAWWLAPAAAPPVRNPFGMGLREAAPSGSLGAYILEVQSGFYRSLQQAVGSLKSEGSAIWPLLLIGFAYGVFHAAGPGHGKGVIAAYLVADERALAKGFGLSLAAALVQALVAILLVSVIAVVFRSTAATMNQVTKGVELLSFAAVALLGAAVTWRKAGKVTGLVTLSKNPQAGPQADDCDHVHMPPPEELRRLTRWRDMAGVALAAGIRPCAGALVVLVFALSQGLFAAGIAATFAMALGTALTTGAIAALAVFAKAAALRMAGGRGLSGAVAIAGIELLAAAFVLVLGLSLLFGLWASASAS</sequence>
<dbReference type="GO" id="GO:0010045">
    <property type="term" value="P:response to nickel cation"/>
    <property type="evidence" value="ECO:0007669"/>
    <property type="project" value="TreeGrafter"/>
</dbReference>
<keyword evidence="15" id="KW-1185">Reference proteome</keyword>
<dbReference type="PANTHER" id="PTHR40659">
    <property type="entry name" value="NICKEL/COBALT EFFLUX SYSTEM RCNA"/>
    <property type="match status" value="1"/>
</dbReference>
<evidence type="ECO:0000256" key="7">
    <source>
        <dbReference type="ARBA" id="ARBA00022692"/>
    </source>
</evidence>
<feature type="transmembrane region" description="Helical" evidence="13">
    <location>
        <begin position="306"/>
        <end position="336"/>
    </location>
</feature>
<evidence type="ECO:0000256" key="8">
    <source>
        <dbReference type="ARBA" id="ARBA00022989"/>
    </source>
</evidence>
<evidence type="ECO:0000313" key="14">
    <source>
        <dbReference type="EMBL" id="RDI57121.1"/>
    </source>
</evidence>
<protein>
    <recommendedName>
        <fullName evidence="13">Nickel/cobalt efflux system</fullName>
    </recommendedName>
</protein>
<keyword evidence="5" id="KW-1003">Cell membrane</keyword>